<dbReference type="GO" id="GO:0006355">
    <property type="term" value="P:regulation of DNA-templated transcription"/>
    <property type="evidence" value="ECO:0007669"/>
    <property type="project" value="UniProtKB-UniRule"/>
</dbReference>
<dbReference type="STRING" id="644282.Deba_1849"/>
<reference evidence="6 7" key="1">
    <citation type="journal article" date="2010" name="Stand. Genomic Sci.">
        <title>Complete genome sequence of Desulfarculus baarsii type strain (2st14).</title>
        <authorList>
            <person name="Sun H."/>
            <person name="Spring S."/>
            <person name="Lapidus A."/>
            <person name="Davenport K."/>
            <person name="Del Rio T.G."/>
            <person name="Tice H."/>
            <person name="Nolan M."/>
            <person name="Copeland A."/>
            <person name="Cheng J.F."/>
            <person name="Lucas S."/>
            <person name="Tapia R."/>
            <person name="Goodwin L."/>
            <person name="Pitluck S."/>
            <person name="Ivanova N."/>
            <person name="Pagani I."/>
            <person name="Mavromatis K."/>
            <person name="Ovchinnikova G."/>
            <person name="Pati A."/>
            <person name="Chen A."/>
            <person name="Palaniappan K."/>
            <person name="Hauser L."/>
            <person name="Chang Y.J."/>
            <person name="Jeffries C.D."/>
            <person name="Detter J.C."/>
            <person name="Han C."/>
            <person name="Rohde M."/>
            <person name="Brambilla E."/>
            <person name="Goker M."/>
            <person name="Woyke T."/>
            <person name="Bristow J."/>
            <person name="Eisen J.A."/>
            <person name="Markowitz V."/>
            <person name="Hugenholtz P."/>
            <person name="Kyrpides N.C."/>
            <person name="Klenk H.P."/>
            <person name="Land M."/>
        </authorList>
    </citation>
    <scope>NUCLEOTIDE SEQUENCE [LARGE SCALE GENOMIC DNA]</scope>
    <source>
        <strain evidence="7">ATCC 33931 / DSM 2075 / LMG 7858 / VKM B-1802 / 2st14</strain>
    </source>
</reference>
<comment type="catalytic activity">
    <reaction evidence="4">
        <text>UMP + diphosphate = 5-phospho-alpha-D-ribose 1-diphosphate + uracil</text>
        <dbReference type="Rhea" id="RHEA:13017"/>
        <dbReference type="ChEBI" id="CHEBI:17568"/>
        <dbReference type="ChEBI" id="CHEBI:33019"/>
        <dbReference type="ChEBI" id="CHEBI:57865"/>
        <dbReference type="ChEBI" id="CHEBI:58017"/>
        <dbReference type="EC" id="2.4.2.9"/>
    </reaction>
</comment>
<evidence type="ECO:0000256" key="2">
    <source>
        <dbReference type="ARBA" id="ARBA00023015"/>
    </source>
</evidence>
<name>E1QI21_DESB2</name>
<evidence type="ECO:0000313" key="6">
    <source>
        <dbReference type="EMBL" id="ADK85214.1"/>
    </source>
</evidence>
<sequence>MITPASRQAPKICYNAGHIAKGIDAIARSVVAKRPDPDGLAIIGIHTGGDILLRRIIQAISRRIGRLPVVDVGLLDISFYRDDWSRLSQAPTVRATIIPFDIDERHILLVDDVIFTGRTIRAGLEAIFSLGRPASVDLAVLVDRGHRELPIQPNYVGLTLPTQLQQSVNVFLHEDPQADYALLEDAKYSV</sequence>
<evidence type="ECO:0000259" key="5">
    <source>
        <dbReference type="Pfam" id="PF00156"/>
    </source>
</evidence>
<dbReference type="NCBIfam" id="NF003545">
    <property type="entry name" value="PRK05205.1-1"/>
    <property type="match status" value="1"/>
</dbReference>
<dbReference type="AlphaFoldDB" id="E1QI21"/>
<dbReference type="InterPro" id="IPR000836">
    <property type="entry name" value="PRTase_dom"/>
</dbReference>
<keyword evidence="4 6" id="KW-0808">Transferase</keyword>
<dbReference type="NCBIfam" id="NF003549">
    <property type="entry name" value="PRK05205.1-5"/>
    <property type="match status" value="1"/>
</dbReference>
<dbReference type="SUPFAM" id="SSF53271">
    <property type="entry name" value="PRTase-like"/>
    <property type="match status" value="1"/>
</dbReference>
<organism evidence="6 7">
    <name type="scientific">Desulfarculus baarsii (strain ATCC 33931 / DSM 2075 / LMG 7858 / VKM B-1802 / 2st14)</name>
    <dbReference type="NCBI Taxonomy" id="644282"/>
    <lineage>
        <taxon>Bacteria</taxon>
        <taxon>Pseudomonadati</taxon>
        <taxon>Thermodesulfobacteriota</taxon>
        <taxon>Desulfarculia</taxon>
        <taxon>Desulfarculales</taxon>
        <taxon>Desulfarculaceae</taxon>
        <taxon>Desulfarculus</taxon>
    </lineage>
</organism>
<dbReference type="EC" id="2.4.2.9" evidence="4"/>
<comment type="function">
    <text evidence="4">Also displays a weak uracil phosphoribosyltransferase activity which is not physiologically significant.</text>
</comment>
<dbReference type="Gene3D" id="3.40.50.2020">
    <property type="match status" value="1"/>
</dbReference>
<feature type="domain" description="Phosphoribosyltransferase" evidence="5">
    <location>
        <begin position="18"/>
        <end position="159"/>
    </location>
</feature>
<dbReference type="InterPro" id="IPR029057">
    <property type="entry name" value="PRTase-like"/>
</dbReference>
<dbReference type="InterPro" id="IPR023050">
    <property type="entry name" value="PyrR"/>
</dbReference>
<dbReference type="HAMAP" id="MF_01219">
    <property type="entry name" value="PyrR"/>
    <property type="match status" value="1"/>
</dbReference>
<evidence type="ECO:0000313" key="7">
    <source>
        <dbReference type="Proteomes" id="UP000009047"/>
    </source>
</evidence>
<keyword evidence="2 4" id="KW-0805">Transcription regulation</keyword>
<gene>
    <name evidence="4" type="primary">pyrR</name>
    <name evidence="6" type="ordered locus">Deba_1849</name>
</gene>
<protein>
    <recommendedName>
        <fullName evidence="4">Bifunctional protein PyrR</fullName>
    </recommendedName>
    <domain>
        <recommendedName>
            <fullName evidence="4">Pyrimidine operon regulatory protein</fullName>
        </recommendedName>
    </domain>
    <domain>
        <recommendedName>
            <fullName evidence="4">Uracil phosphoribosyltransferase</fullName>
            <shortName evidence="4">UPRTase</shortName>
            <ecNumber evidence="4">2.4.2.9</ecNumber>
        </recommendedName>
    </domain>
</protein>
<dbReference type="KEGG" id="dbr:Deba_1849"/>
<dbReference type="Pfam" id="PF00156">
    <property type="entry name" value="Pribosyltran"/>
    <property type="match status" value="1"/>
</dbReference>
<dbReference type="HOGENOM" id="CLU_094234_2_1_7"/>
<dbReference type="GO" id="GO:0004845">
    <property type="term" value="F:uracil phosphoribosyltransferase activity"/>
    <property type="evidence" value="ECO:0007669"/>
    <property type="project" value="UniProtKB-UniRule"/>
</dbReference>
<dbReference type="InterPro" id="IPR050137">
    <property type="entry name" value="PyrR_bifunctional"/>
</dbReference>
<dbReference type="eggNOG" id="COG2065">
    <property type="taxonomic scope" value="Bacteria"/>
</dbReference>
<keyword evidence="3 4" id="KW-0804">Transcription</keyword>
<evidence type="ECO:0000256" key="4">
    <source>
        <dbReference type="HAMAP-Rule" id="MF_01219"/>
    </source>
</evidence>
<dbReference type="OrthoDB" id="9802227at2"/>
<keyword evidence="7" id="KW-1185">Reference proteome</keyword>
<dbReference type="Proteomes" id="UP000009047">
    <property type="component" value="Chromosome"/>
</dbReference>
<dbReference type="RefSeq" id="WP_013258655.1">
    <property type="nucleotide sequence ID" value="NC_014365.1"/>
</dbReference>
<accession>E1QI21</accession>
<proteinExistence type="inferred from homology"/>
<comment type="function">
    <text evidence="4">Regulates the transcription of the pyrimidine nucleotide (pyr) operon in response to exogenous pyrimidines.</text>
</comment>
<dbReference type="EMBL" id="CP002085">
    <property type="protein sequence ID" value="ADK85214.1"/>
    <property type="molecule type" value="Genomic_DNA"/>
</dbReference>
<dbReference type="CDD" id="cd06223">
    <property type="entry name" value="PRTases_typeI"/>
    <property type="match status" value="1"/>
</dbReference>
<evidence type="ECO:0000256" key="1">
    <source>
        <dbReference type="ARBA" id="ARBA00005565"/>
    </source>
</evidence>
<keyword evidence="4 6" id="KW-0328">Glycosyltransferase</keyword>
<evidence type="ECO:0000256" key="3">
    <source>
        <dbReference type="ARBA" id="ARBA00023163"/>
    </source>
</evidence>
<comment type="similarity">
    <text evidence="1 4">Belongs to the purine/pyrimidine phosphoribosyltransferase family. PyrR subfamily.</text>
</comment>
<dbReference type="PANTHER" id="PTHR11608">
    <property type="entry name" value="BIFUNCTIONAL PROTEIN PYRR"/>
    <property type="match status" value="1"/>
</dbReference>
<dbReference type="PANTHER" id="PTHR11608:SF0">
    <property type="entry name" value="BIFUNCTIONAL PROTEIN PYRR"/>
    <property type="match status" value="1"/>
</dbReference>
<feature type="short sequence motif" description="PRPP-binding" evidence="4">
    <location>
        <begin position="107"/>
        <end position="119"/>
    </location>
</feature>